<dbReference type="GO" id="GO:0042545">
    <property type="term" value="P:cell wall modification"/>
    <property type="evidence" value="ECO:0007669"/>
    <property type="project" value="UniProtKB-UniRule"/>
</dbReference>
<dbReference type="SUPFAM" id="SSF101148">
    <property type="entry name" value="Plant invertase/pectin methylesterase inhibitor"/>
    <property type="match status" value="1"/>
</dbReference>
<dbReference type="FunCoup" id="A0A2G5D338">
    <property type="interactions" value="77"/>
</dbReference>
<keyword evidence="4 6" id="KW-0378">Hydrolase</keyword>
<evidence type="ECO:0000256" key="2">
    <source>
        <dbReference type="ARBA" id="ARBA00006027"/>
    </source>
</evidence>
<dbReference type="Pfam" id="PF01095">
    <property type="entry name" value="Pectinesterase"/>
    <property type="match status" value="1"/>
</dbReference>
<evidence type="ECO:0000256" key="1">
    <source>
        <dbReference type="ARBA" id="ARBA00005184"/>
    </source>
</evidence>
<dbReference type="STRING" id="218851.A0A2G5D338"/>
<comment type="similarity">
    <text evidence="2">In the N-terminal section; belongs to the PMEI family.</text>
</comment>
<evidence type="ECO:0000313" key="8">
    <source>
        <dbReference type="EMBL" id="PIA37930.1"/>
    </source>
</evidence>
<evidence type="ECO:0000313" key="9">
    <source>
        <dbReference type="Proteomes" id="UP000230069"/>
    </source>
</evidence>
<dbReference type="InterPro" id="IPR035513">
    <property type="entry name" value="Invertase/methylesterase_inhib"/>
</dbReference>
<dbReference type="PROSITE" id="PS00800">
    <property type="entry name" value="PECTINESTERASE_1"/>
    <property type="match status" value="1"/>
</dbReference>
<dbReference type="Gene3D" id="2.160.20.10">
    <property type="entry name" value="Single-stranded right-handed beta-helix, Pectin lyase-like"/>
    <property type="match status" value="2"/>
</dbReference>
<evidence type="ECO:0000256" key="3">
    <source>
        <dbReference type="ARBA" id="ARBA00007786"/>
    </source>
</evidence>
<proteinExistence type="inferred from homology"/>
<feature type="domain" description="Pectinesterase inhibitor" evidence="7">
    <location>
        <begin position="42"/>
        <end position="195"/>
    </location>
</feature>
<dbReference type="InterPro" id="IPR012334">
    <property type="entry name" value="Pectin_lyas_fold"/>
</dbReference>
<organism evidence="8 9">
    <name type="scientific">Aquilegia coerulea</name>
    <name type="common">Rocky mountain columbine</name>
    <dbReference type="NCBI Taxonomy" id="218851"/>
    <lineage>
        <taxon>Eukaryota</taxon>
        <taxon>Viridiplantae</taxon>
        <taxon>Streptophyta</taxon>
        <taxon>Embryophyta</taxon>
        <taxon>Tracheophyta</taxon>
        <taxon>Spermatophyta</taxon>
        <taxon>Magnoliopsida</taxon>
        <taxon>Ranunculales</taxon>
        <taxon>Ranunculaceae</taxon>
        <taxon>Thalictroideae</taxon>
        <taxon>Aquilegia</taxon>
    </lineage>
</organism>
<dbReference type="InParanoid" id="A0A2G5D338"/>
<comment type="function">
    <text evidence="6">Acts in the modification of cell walls via demethylesterification of cell wall pectin.</text>
</comment>
<dbReference type="GO" id="GO:0004857">
    <property type="term" value="F:enzyme inhibitor activity"/>
    <property type="evidence" value="ECO:0007669"/>
    <property type="project" value="InterPro"/>
</dbReference>
<keyword evidence="5 6" id="KW-0063">Aspartyl esterase</keyword>
<dbReference type="GO" id="GO:0045490">
    <property type="term" value="P:pectin catabolic process"/>
    <property type="evidence" value="ECO:0007669"/>
    <property type="project" value="UniProtKB-UniRule"/>
</dbReference>
<dbReference type="NCBIfam" id="TIGR01614">
    <property type="entry name" value="PME_inhib"/>
    <property type="match status" value="1"/>
</dbReference>
<dbReference type="OrthoDB" id="2019149at2759"/>
<dbReference type="InterPro" id="IPR006501">
    <property type="entry name" value="Pectinesterase_inhib_dom"/>
</dbReference>
<dbReference type="GO" id="GO:0030599">
    <property type="term" value="F:pectinesterase activity"/>
    <property type="evidence" value="ECO:0007669"/>
    <property type="project" value="UniProtKB-UniRule"/>
</dbReference>
<accession>A0A2G5D338</accession>
<dbReference type="EMBL" id="KZ305046">
    <property type="protein sequence ID" value="PIA37930.1"/>
    <property type="molecule type" value="Genomic_DNA"/>
</dbReference>
<reference evidence="8 9" key="1">
    <citation type="submission" date="2017-09" db="EMBL/GenBank/DDBJ databases">
        <title>WGS assembly of Aquilegia coerulea Goldsmith.</title>
        <authorList>
            <person name="Hodges S."/>
            <person name="Kramer E."/>
            <person name="Nordborg M."/>
            <person name="Tomkins J."/>
            <person name="Borevitz J."/>
            <person name="Derieg N."/>
            <person name="Yan J."/>
            <person name="Mihaltcheva S."/>
            <person name="Hayes R.D."/>
            <person name="Rokhsar D."/>
        </authorList>
    </citation>
    <scope>NUCLEOTIDE SEQUENCE [LARGE SCALE GENOMIC DNA]</scope>
    <source>
        <strain evidence="9">cv. Goldsmith</strain>
    </source>
</reference>
<dbReference type="InterPro" id="IPR018040">
    <property type="entry name" value="Pectinesterase_Tyr_AS"/>
</dbReference>
<gene>
    <name evidence="8" type="ORF">AQUCO_02900053v1</name>
</gene>
<sequence>MQAKVAVAVVSLILLVGAIVGIVVIISSNNGNDEQSNVGIVTGMKAAETLCAPTDYKDLCTSTLSPVAKTNARVTPKDLVEVAFEATLEEVQKALTKTISLGKDLTNSTIDKMSMNDCQEHLKHASYELEMAISKVADSEMHKMGDLLAELNNWLSAVVAYKASCLDDIVNPELQISMQDGLMNTTHLTYNALGIVNEFSKILSKINVTIPSLEQNHKARRLLNTEIDKDGYPTWFSAADHKLFASHNQVRPNAVVAQDGSGQFKSINDAIAAYRTNPGGRYIIHVKAGIYREKVIVPFHAINVYMYGDSPRKTIVTGRKSRKDNIDTVQTATFTAIGAGFIAKSMGFRNTAGPEGEQALALRVESDMAAFYNCRMDGYQDTLYTHIIVKKPLAGQLNIITANGKEHPECNSGIVLQHCRITSEFGNPPQIKSYLGRPWKRYSRTMIMQTYIEKFIDPEGWTPWNKTSTHHHTCEYKEYANHGPGADTSRRVRWSSLELVTDRKVAEKFTAVPFLQANMWLKNTGVPVTWGL</sequence>
<comment type="catalytic activity">
    <reaction evidence="6">
        <text>[(1-&gt;4)-alpha-D-galacturonosyl methyl ester](n) + n H2O = [(1-&gt;4)-alpha-D-galacturonosyl](n) + n methanol + n H(+)</text>
        <dbReference type="Rhea" id="RHEA:22380"/>
        <dbReference type="Rhea" id="RHEA-COMP:14570"/>
        <dbReference type="Rhea" id="RHEA-COMP:14573"/>
        <dbReference type="ChEBI" id="CHEBI:15377"/>
        <dbReference type="ChEBI" id="CHEBI:15378"/>
        <dbReference type="ChEBI" id="CHEBI:17790"/>
        <dbReference type="ChEBI" id="CHEBI:140522"/>
        <dbReference type="ChEBI" id="CHEBI:140523"/>
        <dbReference type="EC" id="3.1.1.11"/>
    </reaction>
</comment>
<dbReference type="PANTHER" id="PTHR31707">
    <property type="entry name" value="PECTINESTERASE"/>
    <property type="match status" value="1"/>
</dbReference>
<dbReference type="EC" id="3.1.1.11" evidence="6"/>
<dbReference type="AlphaFoldDB" id="A0A2G5D338"/>
<name>A0A2G5D338_AQUCA</name>
<protein>
    <recommendedName>
        <fullName evidence="6">Pectinesterase</fullName>
        <ecNumber evidence="6">3.1.1.11</ecNumber>
    </recommendedName>
</protein>
<dbReference type="CDD" id="cd15798">
    <property type="entry name" value="PMEI-like_3"/>
    <property type="match status" value="1"/>
</dbReference>
<dbReference type="Proteomes" id="UP000230069">
    <property type="component" value="Unassembled WGS sequence"/>
</dbReference>
<keyword evidence="6" id="KW-0964">Secreted</keyword>
<keyword evidence="9" id="KW-1185">Reference proteome</keyword>
<evidence type="ECO:0000256" key="6">
    <source>
        <dbReference type="RuleBase" id="RU000589"/>
    </source>
</evidence>
<dbReference type="UniPathway" id="UPA00545">
    <property type="reaction ID" value="UER00823"/>
</dbReference>
<comment type="similarity">
    <text evidence="3">In the C-terminal section; belongs to the pectinesterase family.</text>
</comment>
<dbReference type="InterPro" id="IPR000070">
    <property type="entry name" value="Pectinesterase_cat"/>
</dbReference>
<dbReference type="InterPro" id="IPR011050">
    <property type="entry name" value="Pectin_lyase_fold/virulence"/>
</dbReference>
<dbReference type="SUPFAM" id="SSF51126">
    <property type="entry name" value="Pectin lyase-like"/>
    <property type="match status" value="1"/>
</dbReference>
<dbReference type="Pfam" id="PF04043">
    <property type="entry name" value="PMEI"/>
    <property type="match status" value="1"/>
</dbReference>
<evidence type="ECO:0000259" key="7">
    <source>
        <dbReference type="SMART" id="SM00856"/>
    </source>
</evidence>
<keyword evidence="6" id="KW-0961">Cell wall biogenesis/degradation</keyword>
<evidence type="ECO:0000256" key="5">
    <source>
        <dbReference type="ARBA" id="ARBA00023085"/>
    </source>
</evidence>
<keyword evidence="6" id="KW-0134">Cell wall</keyword>
<dbReference type="SMART" id="SM00856">
    <property type="entry name" value="PMEI"/>
    <property type="match status" value="1"/>
</dbReference>
<comment type="pathway">
    <text evidence="1 6">Glycan metabolism; pectin degradation; 2-dehydro-3-deoxy-D-gluconate from pectin: step 1/5.</text>
</comment>
<comment type="subcellular location">
    <subcellularLocation>
        <location evidence="6">Secreted</location>
        <location evidence="6">Cell wall</location>
    </subcellularLocation>
</comment>
<dbReference type="Gene3D" id="1.20.140.40">
    <property type="entry name" value="Invertase/pectin methylesterase inhibitor family protein"/>
    <property type="match status" value="1"/>
</dbReference>
<evidence type="ECO:0000256" key="4">
    <source>
        <dbReference type="ARBA" id="ARBA00022801"/>
    </source>
</evidence>